<evidence type="ECO:0000256" key="2">
    <source>
        <dbReference type="ARBA" id="ARBA00023002"/>
    </source>
</evidence>
<comment type="similarity">
    <text evidence="1 3">Belongs to the short-chain dehydrogenases/reductases (SDR) family.</text>
</comment>
<dbReference type="PRINTS" id="PR00080">
    <property type="entry name" value="SDRFAMILY"/>
</dbReference>
<keyword evidence="2" id="KW-0560">Oxidoreductase</keyword>
<dbReference type="AlphaFoldDB" id="A0A552WXZ3"/>
<dbReference type="GO" id="GO:0016616">
    <property type="term" value="F:oxidoreductase activity, acting on the CH-OH group of donors, NAD or NADP as acceptor"/>
    <property type="evidence" value="ECO:0007669"/>
    <property type="project" value="TreeGrafter"/>
</dbReference>
<protein>
    <submittedName>
        <fullName evidence="4">SDR family oxidoreductase</fullName>
    </submittedName>
</protein>
<dbReference type="InterPro" id="IPR002347">
    <property type="entry name" value="SDR_fam"/>
</dbReference>
<keyword evidence="5" id="KW-1185">Reference proteome</keyword>
<dbReference type="CDD" id="cd05233">
    <property type="entry name" value="SDR_c"/>
    <property type="match status" value="1"/>
</dbReference>
<dbReference type="EMBL" id="VJXR01000001">
    <property type="protein sequence ID" value="TRW47647.1"/>
    <property type="molecule type" value="Genomic_DNA"/>
</dbReference>
<evidence type="ECO:0000313" key="5">
    <source>
        <dbReference type="Proteomes" id="UP000318693"/>
    </source>
</evidence>
<evidence type="ECO:0000313" key="4">
    <source>
        <dbReference type="EMBL" id="TRW47647.1"/>
    </source>
</evidence>
<dbReference type="InterPro" id="IPR036291">
    <property type="entry name" value="NAD(P)-bd_dom_sf"/>
</dbReference>
<sequence length="298" mass="31724">MAVGRLRACRQREQHARAHAARFDWRRTMPDRDVAVESAPLPLTESLAGQVAVITGSTQGIGLAAAVRLARRGCALVLNSQSGTGADAALATVRREVPGADVVYRRADATSVDEMHQLASDAVEQFGALSMWVNNASPHVKIDFFERLDPADWRDVMDGKFFSALNGIHAALPVMKEGGGGMIINVVSDAARVGTAGESIISAAYGGVIALTKSLAREFARYAIRMNCVSVSLTTGTRAYDRLMSEQASSQIFARIAKGMRLGVLEPDDAAQAVESFATSRRVTGQTLSVNSGLSFPS</sequence>
<accession>A0A552WXZ3</accession>
<reference evidence="4 5" key="1">
    <citation type="submission" date="2019-07" db="EMBL/GenBank/DDBJ databases">
        <title>Georgenia wutianyii sp. nov. and Georgenia *** sp. nov. isolated from plateau pika (Ochotona curzoniae) in the Qinghai-Tibet plateau of China.</title>
        <authorList>
            <person name="Tian Z."/>
        </authorList>
    </citation>
    <scope>NUCLEOTIDE SEQUENCE [LARGE SCALE GENOMIC DNA]</scope>
    <source>
        <strain evidence="4 5">Z446</strain>
    </source>
</reference>
<gene>
    <name evidence="4" type="ORF">FJ693_00665</name>
</gene>
<dbReference type="Gene3D" id="3.40.50.720">
    <property type="entry name" value="NAD(P)-binding Rossmann-like Domain"/>
    <property type="match status" value="1"/>
</dbReference>
<dbReference type="Pfam" id="PF00106">
    <property type="entry name" value="adh_short"/>
    <property type="match status" value="1"/>
</dbReference>
<organism evidence="4 5">
    <name type="scientific">Georgenia yuyongxinii</name>
    <dbReference type="NCBI Taxonomy" id="2589797"/>
    <lineage>
        <taxon>Bacteria</taxon>
        <taxon>Bacillati</taxon>
        <taxon>Actinomycetota</taxon>
        <taxon>Actinomycetes</taxon>
        <taxon>Micrococcales</taxon>
        <taxon>Bogoriellaceae</taxon>
        <taxon>Georgenia</taxon>
    </lineage>
</organism>
<name>A0A552WXZ3_9MICO</name>
<dbReference type="SUPFAM" id="SSF51735">
    <property type="entry name" value="NAD(P)-binding Rossmann-fold domains"/>
    <property type="match status" value="1"/>
</dbReference>
<dbReference type="PANTHER" id="PTHR42760">
    <property type="entry name" value="SHORT-CHAIN DEHYDROGENASES/REDUCTASES FAMILY MEMBER"/>
    <property type="match status" value="1"/>
</dbReference>
<evidence type="ECO:0000256" key="1">
    <source>
        <dbReference type="ARBA" id="ARBA00006484"/>
    </source>
</evidence>
<dbReference type="Proteomes" id="UP000318693">
    <property type="component" value="Unassembled WGS sequence"/>
</dbReference>
<proteinExistence type="inferred from homology"/>
<evidence type="ECO:0000256" key="3">
    <source>
        <dbReference type="RuleBase" id="RU000363"/>
    </source>
</evidence>
<dbReference type="PRINTS" id="PR00081">
    <property type="entry name" value="GDHRDH"/>
</dbReference>
<comment type="caution">
    <text evidence="4">The sequence shown here is derived from an EMBL/GenBank/DDBJ whole genome shotgun (WGS) entry which is preliminary data.</text>
</comment>
<dbReference type="PANTHER" id="PTHR42760:SF133">
    <property type="entry name" value="3-OXOACYL-[ACYL-CARRIER-PROTEIN] REDUCTASE"/>
    <property type="match status" value="1"/>
</dbReference>